<reference evidence="2 3" key="1">
    <citation type="submission" date="2018-10" db="EMBL/GenBank/DDBJ databases">
        <authorList>
            <consortium name="Pathogen Informatics"/>
        </authorList>
    </citation>
    <scope>NUCLEOTIDE SEQUENCE [LARGE SCALE GENOMIC DNA]</scope>
</reference>
<dbReference type="OrthoDB" id="5353095at2759"/>
<proteinExistence type="predicted"/>
<evidence type="ECO:0000313" key="3">
    <source>
        <dbReference type="Proteomes" id="UP000267029"/>
    </source>
</evidence>
<feature type="region of interest" description="Disordered" evidence="1">
    <location>
        <begin position="44"/>
        <end position="76"/>
    </location>
</feature>
<dbReference type="GO" id="GO:0051726">
    <property type="term" value="P:regulation of cell cycle"/>
    <property type="evidence" value="ECO:0007669"/>
    <property type="project" value="InterPro"/>
</dbReference>
<feature type="compositionally biased region" description="Low complexity" evidence="1">
    <location>
        <begin position="302"/>
        <end position="311"/>
    </location>
</feature>
<dbReference type="AlphaFoldDB" id="A0A158QTG6"/>
<feature type="region of interest" description="Disordered" evidence="1">
    <location>
        <begin position="259"/>
        <end position="342"/>
    </location>
</feature>
<gene>
    <name evidence="2" type="ORF">MCOS_LOCUS2989</name>
</gene>
<dbReference type="PANTHER" id="PTHR22896:SF0">
    <property type="entry name" value="CYCLIN N-TERMINAL DOMAIN-CONTAINING PROTEIN"/>
    <property type="match status" value="1"/>
</dbReference>
<dbReference type="EMBL" id="UXSR01000582">
    <property type="protein sequence ID" value="VDD76986.1"/>
    <property type="molecule type" value="Genomic_DNA"/>
</dbReference>
<accession>A0A158QTG6</accession>
<name>A0A158QTG6_MESCO</name>
<dbReference type="STRING" id="53468.A0A158QTG6"/>
<dbReference type="InterPro" id="IPR012388">
    <property type="entry name" value="CABLES1/2"/>
</dbReference>
<feature type="compositionally biased region" description="Polar residues" evidence="1">
    <location>
        <begin position="58"/>
        <end position="74"/>
    </location>
</feature>
<evidence type="ECO:0000256" key="1">
    <source>
        <dbReference type="SAM" id="MobiDB-lite"/>
    </source>
</evidence>
<evidence type="ECO:0000313" key="2">
    <source>
        <dbReference type="EMBL" id="VDD76986.1"/>
    </source>
</evidence>
<protein>
    <submittedName>
        <fullName evidence="2">Uncharacterized protein</fullName>
    </submittedName>
</protein>
<dbReference type="PANTHER" id="PTHR22896">
    <property type="entry name" value="CDK5 AND ABL1 ENZYME SUBSTRATE 1"/>
    <property type="match status" value="1"/>
</dbReference>
<feature type="compositionally biased region" description="Low complexity" evidence="1">
    <location>
        <begin position="320"/>
        <end position="336"/>
    </location>
</feature>
<dbReference type="Proteomes" id="UP000267029">
    <property type="component" value="Unassembled WGS sequence"/>
</dbReference>
<sequence length="583" mass="63375">MYCLQYRQQIAAQWFLSNISLDGTCTGTSKKPCTEEGTLVQPFLGADGTEYARKDPSESGSTHAVSENPSPSSNEKFDLCHSEELTSLWQNACHSASTHDSSEHAAGSFRQRVRSCGAPQRSMSSVTGLPLADEEALSPHDNNSFRFAISTMSLRNPPLVIASVIPLSRDPLMQTGVAKCQCTPSSTTPGGMNRQRSVPETPSALFNALFRHTGWSGSITQDSWTEAITATAPLVAKPLNHLKSVNFEECSYAHLLAPRKSQGQPVRRARRRAETVGDDVGLASRSQPPRGSPQCRTRSQTLSLSSVASASSKHEDSPFVVGQQQVQSSSTSATGTPGITRGGPSVRFRAESSSSENVDLLQGAVAAAAASHNAPPLTPVLYDDPLVNYNPHLLDDPTIPQKTNFRVFSLSGYVTSILGYRRPNEHKRNINREFHQRFPNIQLTLTKMRSIKLALLSIAFRLFVCKVNRKLCAGAAMLISAKLNDLKGAALLSLIQNCRKLVISNTSGYEDIPDGTTDAFFVSITLETDASVEAHYTAFNATESRNEAFYLQVGNHTHWSMSWTAVAVANVGVVCEWESPRSE</sequence>
<keyword evidence="3" id="KW-1185">Reference proteome</keyword>
<organism evidence="2 3">
    <name type="scientific">Mesocestoides corti</name>
    <name type="common">Flatworm</name>
    <dbReference type="NCBI Taxonomy" id="53468"/>
    <lineage>
        <taxon>Eukaryota</taxon>
        <taxon>Metazoa</taxon>
        <taxon>Spiralia</taxon>
        <taxon>Lophotrochozoa</taxon>
        <taxon>Platyhelminthes</taxon>
        <taxon>Cestoda</taxon>
        <taxon>Eucestoda</taxon>
        <taxon>Cyclophyllidea</taxon>
        <taxon>Mesocestoididae</taxon>
        <taxon>Mesocestoides</taxon>
    </lineage>
</organism>
<feature type="compositionally biased region" description="Polar residues" evidence="1">
    <location>
        <begin position="284"/>
        <end position="301"/>
    </location>
</feature>